<evidence type="ECO:0000256" key="3">
    <source>
        <dbReference type="ARBA" id="ARBA00023125"/>
    </source>
</evidence>
<name>A0A3A6UAW0_9GAMM</name>
<evidence type="ECO:0000259" key="5">
    <source>
        <dbReference type="Pfam" id="PF01526"/>
    </source>
</evidence>
<dbReference type="Pfam" id="PF13700">
    <property type="entry name" value="DUF4158"/>
    <property type="match status" value="1"/>
</dbReference>
<evidence type="ECO:0000256" key="1">
    <source>
        <dbReference type="ARBA" id="ARBA00009402"/>
    </source>
</evidence>
<proteinExistence type="inferred from homology"/>
<keyword evidence="8" id="KW-1185">Reference proteome</keyword>
<evidence type="ECO:0000256" key="4">
    <source>
        <dbReference type="ARBA" id="ARBA00023172"/>
    </source>
</evidence>
<dbReference type="OrthoDB" id="5292689at2"/>
<protein>
    <submittedName>
        <fullName evidence="7">Tn3 family transposase</fullName>
    </submittedName>
</protein>
<dbReference type="InterPro" id="IPR025296">
    <property type="entry name" value="DUF4158"/>
</dbReference>
<dbReference type="GO" id="GO:0004803">
    <property type="term" value="F:transposase activity"/>
    <property type="evidence" value="ECO:0007669"/>
    <property type="project" value="InterPro"/>
</dbReference>
<organism evidence="7 8">
    <name type="scientific">Parashewanella spongiae</name>
    <dbReference type="NCBI Taxonomy" id="342950"/>
    <lineage>
        <taxon>Bacteria</taxon>
        <taxon>Pseudomonadati</taxon>
        <taxon>Pseudomonadota</taxon>
        <taxon>Gammaproteobacteria</taxon>
        <taxon>Alteromonadales</taxon>
        <taxon>Shewanellaceae</taxon>
        <taxon>Parashewanella</taxon>
    </lineage>
</organism>
<dbReference type="NCBIfam" id="NF033527">
    <property type="entry name" value="transpos_Tn3"/>
    <property type="match status" value="1"/>
</dbReference>
<dbReference type="AlphaFoldDB" id="A0A3A6UAW0"/>
<evidence type="ECO:0000259" key="6">
    <source>
        <dbReference type="Pfam" id="PF13700"/>
    </source>
</evidence>
<reference evidence="7 8" key="1">
    <citation type="submission" date="2018-09" db="EMBL/GenBank/DDBJ databases">
        <title>Phylogeny of the Shewanellaceae, and recommendation for two new genera, Pseudoshewanella and Parashewanella.</title>
        <authorList>
            <person name="Wang G."/>
        </authorList>
    </citation>
    <scope>NUCLEOTIDE SEQUENCE [LARGE SCALE GENOMIC DNA]</scope>
    <source>
        <strain evidence="7 8">KCTC 22492</strain>
    </source>
</reference>
<dbReference type="Proteomes" id="UP000273022">
    <property type="component" value="Unassembled WGS sequence"/>
</dbReference>
<dbReference type="EMBL" id="QYYH01000017">
    <property type="protein sequence ID" value="RJY18706.1"/>
    <property type="molecule type" value="Genomic_DNA"/>
</dbReference>
<evidence type="ECO:0000313" key="7">
    <source>
        <dbReference type="EMBL" id="RJY18706.1"/>
    </source>
</evidence>
<evidence type="ECO:0000256" key="2">
    <source>
        <dbReference type="ARBA" id="ARBA00022578"/>
    </source>
</evidence>
<gene>
    <name evidence="7" type="ORF">D5R81_04220</name>
</gene>
<keyword evidence="4" id="KW-0233">DNA recombination</keyword>
<feature type="domain" description="Tn3 transposase DDE" evidence="5">
    <location>
        <begin position="596"/>
        <end position="986"/>
    </location>
</feature>
<accession>A0A3A6UAW0</accession>
<keyword evidence="2" id="KW-0815">Transposition</keyword>
<dbReference type="InterPro" id="IPR047653">
    <property type="entry name" value="Tn3-like_transpos"/>
</dbReference>
<dbReference type="GO" id="GO:0003677">
    <property type="term" value="F:DNA binding"/>
    <property type="evidence" value="ECO:0007669"/>
    <property type="project" value="UniProtKB-KW"/>
</dbReference>
<dbReference type="Pfam" id="PF01526">
    <property type="entry name" value="DDE_Tnp_Tn3"/>
    <property type="match status" value="1"/>
</dbReference>
<sequence>MNAKRIQLLPQVEAEELYSRPVFTEFERWQYFSFTPQELASFSTFRNVKTRLIFALQVGYFRAKQQFFDFKIEDVQDDVEFILNKYFSDIRVYPSHLKGTMHYESMNKQHILILSLFQYNPWSMSIKPIVQEQVAQLLKLYPKVHSAYRQLLIFFENKQIVIPSYRFFQDVFTAGIADEEVRINSILRNIPVNTTKLLNKLNSKSDGITAVNIIRSDQKSFRYTDIRLELDKVKQIQELYDFSQAFIPTLGISNNAIQHYAEIADQYAASRLRRFSRPQQHLHILCFVNNRYQQLMDNLLTSFIYHMKAIKASAKTYASMLQLSQASKFKADLPKLAQFLKWFPQRDLQMSQTEIDECAYQILPKEQFTTLANYFDGKAFDKKSAIWEYYAKSSRKVALYLRPIFTCINWGYYKDEGYLLQLMELLKTYCSDGKVISKLKITDEIGITIPKSMLRHLKRTPDDTDIDPYLFEWFVYLKVEHELSRGRLFCNDSLEYRDIEKDLIDDALVDDVATIANELGYPSIVDYCDVRLDSALATLQQTWNRTLSNIEQNNNTGIKVKTAKDGTEYWHLLYDSKMPLDDKFFNHLPKLDIANIVMFIGDKLGFWDTFAHIRGRYVKRKQPVPLYLTACLISEAFGFGTKNMAEVSDIDFNQLRSTKEDFLRVDTLCSANDIACNFIHSLPLFRKWDLIEDKVLADADGQKFSTLDNTIQSRYSRKYLGKGRGISIYTLIANFVAVNAKNIGLNEYEGHMLYDMIYGNNTDIDINMVTGDNHSLNKLNFVVLDSITVDYVPCIRNVREAAADLCAAEPIENTGLLKINKIVDVELIRSQKREITRVLLSLLIQQNTQSHIIRKLNSHKRYSRLKAALAEYNSVFKSIHILNLIDDMELRKALRTARNRTEAFHQLQSSIRKTYKGVFTGKRVMDNRVSAHATRLVANCIIAYNSIILNAVYEKMLAENVSEVIIKKFIRISPIAWSHTLFTGRYHFKKSETFVDVGAMAKIIEEELKKNFWR</sequence>
<keyword evidence="3" id="KW-0238">DNA-binding</keyword>
<evidence type="ECO:0000313" key="8">
    <source>
        <dbReference type="Proteomes" id="UP000273022"/>
    </source>
</evidence>
<feature type="domain" description="DUF4158" evidence="6">
    <location>
        <begin position="8"/>
        <end position="172"/>
    </location>
</feature>
<dbReference type="RefSeq" id="WP_121852407.1">
    <property type="nucleotide sequence ID" value="NZ_CP037952.1"/>
</dbReference>
<comment type="caution">
    <text evidence="7">The sequence shown here is derived from an EMBL/GenBank/DDBJ whole genome shotgun (WGS) entry which is preliminary data.</text>
</comment>
<dbReference type="GO" id="GO:0006313">
    <property type="term" value="P:DNA transposition"/>
    <property type="evidence" value="ECO:0007669"/>
    <property type="project" value="InterPro"/>
</dbReference>
<comment type="similarity">
    <text evidence="1">Belongs to the transposase 7 family.</text>
</comment>
<dbReference type="InterPro" id="IPR002513">
    <property type="entry name" value="Tn3_Tnp_DDE_dom"/>
</dbReference>